<name>A0A1F5NRM2_9BACT</name>
<feature type="transmembrane region" description="Helical" evidence="8">
    <location>
        <begin position="326"/>
        <end position="346"/>
    </location>
</feature>
<evidence type="ECO:0000256" key="2">
    <source>
        <dbReference type="ARBA" id="ARBA00022475"/>
    </source>
</evidence>
<dbReference type="PANTHER" id="PTHR33908:SF3">
    <property type="entry name" value="UNDECAPRENYL PHOSPHATE-ALPHA-4-AMINO-4-DEOXY-L-ARABINOSE ARABINOSYL TRANSFERASE"/>
    <property type="match status" value="1"/>
</dbReference>
<evidence type="ECO:0000256" key="8">
    <source>
        <dbReference type="SAM" id="Phobius"/>
    </source>
</evidence>
<sequence>MHKYQKPIVVVILCLIFTTYFLYNTKSDLPLIFQKDLRAHDESSNSVVAANVTRKFFPPMVRVNPLNEKSGNWMEGPFWQHIPPLFAYVPYLFFQLDGQITIEVKRLSYAFITLLIGLLFIFCVYRFRKSLWATVAAAIAAIFWINTPFTHELITGYAFGVSDIVLALTVVGGFGVILWYLAGESEERLDYPFWKLILVGLVVALPIMTKNLLGAIPATTFFGLLIYDHKKISGQIWFAILSFLGLLVVSYGSLYLSSPQTFKQEIIVPIFHAASGYEGWGRPWHWYLTNYLPQRYLFGWTWVYYLGLILGLVISKQKTVNRHDKVLLWLSGGWFAWNLAAISLSAAKIPNFIYQSYLLSLFFIVYSVVLACHPERLAKDLLQDQIIRVRLRTTIITILFVFILVTGYEVIRFASQFQAQRAQAYDYQSEHEKFYGSAEIMSGLGVNEQDLVIIRVSDNDCWFRYYVLFLTGTESKTLLEMHFGYDLNKIKQKYNNIYFVINKSEQFAMTGVRIELADYSLIMFDPSDIEQALTQFLKQHELDIQQDIERMKKDKTSCQWLVPDEILNAP</sequence>
<evidence type="ECO:0000256" key="1">
    <source>
        <dbReference type="ARBA" id="ARBA00004651"/>
    </source>
</evidence>
<feature type="transmembrane region" description="Helical" evidence="8">
    <location>
        <begin position="296"/>
        <end position="314"/>
    </location>
</feature>
<feature type="transmembrane region" description="Helical" evidence="8">
    <location>
        <begin position="78"/>
        <end position="94"/>
    </location>
</feature>
<dbReference type="InterPro" id="IPR050297">
    <property type="entry name" value="LipidA_mod_glycosyltrf_83"/>
</dbReference>
<feature type="transmembrane region" description="Helical" evidence="8">
    <location>
        <begin position="193"/>
        <end position="224"/>
    </location>
</feature>
<keyword evidence="7 8" id="KW-0472">Membrane</keyword>
<dbReference type="AlphaFoldDB" id="A0A1F5NRM2"/>
<keyword evidence="5 8" id="KW-0812">Transmembrane</keyword>
<dbReference type="PANTHER" id="PTHR33908">
    <property type="entry name" value="MANNOSYLTRANSFERASE YKCB-RELATED"/>
    <property type="match status" value="1"/>
</dbReference>
<feature type="transmembrane region" description="Helical" evidence="8">
    <location>
        <begin position="393"/>
        <end position="411"/>
    </location>
</feature>
<dbReference type="GO" id="GO:0005886">
    <property type="term" value="C:plasma membrane"/>
    <property type="evidence" value="ECO:0007669"/>
    <property type="project" value="UniProtKB-SubCell"/>
</dbReference>
<keyword evidence="3" id="KW-0328">Glycosyltransferase</keyword>
<feature type="transmembrane region" description="Helical" evidence="8">
    <location>
        <begin position="156"/>
        <end position="181"/>
    </location>
</feature>
<feature type="transmembrane region" description="Helical" evidence="8">
    <location>
        <begin position="131"/>
        <end position="149"/>
    </location>
</feature>
<feature type="transmembrane region" description="Helical" evidence="8">
    <location>
        <begin position="7"/>
        <end position="23"/>
    </location>
</feature>
<dbReference type="GO" id="GO:0009103">
    <property type="term" value="P:lipopolysaccharide biosynthetic process"/>
    <property type="evidence" value="ECO:0007669"/>
    <property type="project" value="UniProtKB-ARBA"/>
</dbReference>
<keyword evidence="4" id="KW-0808">Transferase</keyword>
<dbReference type="GO" id="GO:0010041">
    <property type="term" value="P:response to iron(III) ion"/>
    <property type="evidence" value="ECO:0007669"/>
    <property type="project" value="TreeGrafter"/>
</dbReference>
<keyword evidence="2" id="KW-1003">Cell membrane</keyword>
<accession>A0A1F5NRM2</accession>
<feature type="transmembrane region" description="Helical" evidence="8">
    <location>
        <begin position="236"/>
        <end position="256"/>
    </location>
</feature>
<evidence type="ECO:0000256" key="6">
    <source>
        <dbReference type="ARBA" id="ARBA00022989"/>
    </source>
</evidence>
<evidence type="ECO:0000256" key="4">
    <source>
        <dbReference type="ARBA" id="ARBA00022679"/>
    </source>
</evidence>
<evidence type="ECO:0000256" key="5">
    <source>
        <dbReference type="ARBA" id="ARBA00022692"/>
    </source>
</evidence>
<dbReference type="Proteomes" id="UP000176233">
    <property type="component" value="Unassembled WGS sequence"/>
</dbReference>
<protein>
    <submittedName>
        <fullName evidence="9">Uncharacterized protein</fullName>
    </submittedName>
</protein>
<evidence type="ECO:0000256" key="7">
    <source>
        <dbReference type="ARBA" id="ARBA00023136"/>
    </source>
</evidence>
<feature type="transmembrane region" description="Helical" evidence="8">
    <location>
        <begin position="106"/>
        <end position="125"/>
    </location>
</feature>
<comment type="subcellular location">
    <subcellularLocation>
        <location evidence="1">Cell membrane</location>
        <topology evidence="1">Multi-pass membrane protein</topology>
    </subcellularLocation>
</comment>
<keyword evidence="6 8" id="KW-1133">Transmembrane helix</keyword>
<gene>
    <name evidence="9" type="ORF">A2660_02590</name>
</gene>
<organism evidence="9 10">
    <name type="scientific">Candidatus Doudnabacteria bacterium RIFCSPHIGHO2_01_FULL_45_18</name>
    <dbReference type="NCBI Taxonomy" id="1817823"/>
    <lineage>
        <taxon>Bacteria</taxon>
        <taxon>Candidatus Doudnaibacteriota</taxon>
    </lineage>
</organism>
<comment type="caution">
    <text evidence="9">The sequence shown here is derived from an EMBL/GenBank/DDBJ whole genome shotgun (WGS) entry which is preliminary data.</text>
</comment>
<evidence type="ECO:0000313" key="9">
    <source>
        <dbReference type="EMBL" id="OGE80194.1"/>
    </source>
</evidence>
<evidence type="ECO:0000256" key="3">
    <source>
        <dbReference type="ARBA" id="ARBA00022676"/>
    </source>
</evidence>
<feature type="transmembrane region" description="Helical" evidence="8">
    <location>
        <begin position="352"/>
        <end position="372"/>
    </location>
</feature>
<dbReference type="GO" id="GO:0016763">
    <property type="term" value="F:pentosyltransferase activity"/>
    <property type="evidence" value="ECO:0007669"/>
    <property type="project" value="TreeGrafter"/>
</dbReference>
<dbReference type="EMBL" id="MFEJ01000019">
    <property type="protein sequence ID" value="OGE80194.1"/>
    <property type="molecule type" value="Genomic_DNA"/>
</dbReference>
<proteinExistence type="predicted"/>
<evidence type="ECO:0000313" key="10">
    <source>
        <dbReference type="Proteomes" id="UP000176233"/>
    </source>
</evidence>
<reference evidence="9 10" key="1">
    <citation type="journal article" date="2016" name="Nat. Commun.">
        <title>Thousands of microbial genomes shed light on interconnected biogeochemical processes in an aquifer system.</title>
        <authorList>
            <person name="Anantharaman K."/>
            <person name="Brown C.T."/>
            <person name="Hug L.A."/>
            <person name="Sharon I."/>
            <person name="Castelle C.J."/>
            <person name="Probst A.J."/>
            <person name="Thomas B.C."/>
            <person name="Singh A."/>
            <person name="Wilkins M.J."/>
            <person name="Karaoz U."/>
            <person name="Brodie E.L."/>
            <person name="Williams K.H."/>
            <person name="Hubbard S.S."/>
            <person name="Banfield J.F."/>
        </authorList>
    </citation>
    <scope>NUCLEOTIDE SEQUENCE [LARGE SCALE GENOMIC DNA]</scope>
</reference>